<protein>
    <submittedName>
        <fullName evidence="2">Ig-like domain-containing protein</fullName>
    </submittedName>
</protein>
<name>A0AC34R3B7_9BILA</name>
<dbReference type="Proteomes" id="UP000887576">
    <property type="component" value="Unplaced"/>
</dbReference>
<evidence type="ECO:0000313" key="2">
    <source>
        <dbReference type="WBParaSite" id="JU765_v2.g3037.t1"/>
    </source>
</evidence>
<evidence type="ECO:0000313" key="1">
    <source>
        <dbReference type="Proteomes" id="UP000887576"/>
    </source>
</evidence>
<dbReference type="WBParaSite" id="JU765_v2.g3037.t1">
    <property type="protein sequence ID" value="JU765_v2.g3037.t1"/>
    <property type="gene ID" value="JU765_v2.g3037"/>
</dbReference>
<reference evidence="2" key="1">
    <citation type="submission" date="2022-11" db="UniProtKB">
        <authorList>
            <consortium name="WormBaseParasite"/>
        </authorList>
    </citation>
    <scope>IDENTIFICATION</scope>
</reference>
<proteinExistence type="predicted"/>
<sequence length="380" mass="42576">MKQFLPKLLLFWLISEVLAKPTKQSGLIKRRTADDLGTPECDGDRHCTLGGTCRDDGTGKKRCMCSASCYLTVPLKCAVDVSHSCVTMGENYVSKYNVSVPYCYHGRCVCPPQYDPLPVKQHTPGFTHMPPMKCDKRELKIMVAISPADSVYKGTEATIYCCVNQDPRDFVADESVMMVQNGTRNRVLNTTPYEMFSADEDALFAVPTCWSLTISNVQSSDSGTYTCVVQPKSALYSTQNQTVHFTVKTPRMIQDLTIIPNATQATISWNTQEGPMLKIGIKVFKRVGGKRKIFAEENVKSPVILTQLEPATPYTVFITVQDGQMDPFELTEQFQSLDGQSQPPQTEDIRLTNTVFGLQCEVEWREPHISNGQILKYYVQ</sequence>
<organism evidence="1 2">
    <name type="scientific">Panagrolaimus sp. JU765</name>
    <dbReference type="NCBI Taxonomy" id="591449"/>
    <lineage>
        <taxon>Eukaryota</taxon>
        <taxon>Metazoa</taxon>
        <taxon>Ecdysozoa</taxon>
        <taxon>Nematoda</taxon>
        <taxon>Chromadorea</taxon>
        <taxon>Rhabditida</taxon>
        <taxon>Tylenchina</taxon>
        <taxon>Panagrolaimomorpha</taxon>
        <taxon>Panagrolaimoidea</taxon>
        <taxon>Panagrolaimidae</taxon>
        <taxon>Panagrolaimus</taxon>
    </lineage>
</organism>
<accession>A0AC34R3B7</accession>